<gene>
    <name evidence="1" type="ORF">HNO53_12985</name>
</gene>
<name>A0ABX7WI13_9GAMM</name>
<dbReference type="Proteomes" id="UP000671845">
    <property type="component" value="Chromosome"/>
</dbReference>
<protein>
    <submittedName>
        <fullName evidence="1">Uncharacterized protein</fullName>
    </submittedName>
</protein>
<dbReference type="RefSeq" id="WP_209472699.1">
    <property type="nucleotide sequence ID" value="NZ_CP053383.1"/>
</dbReference>
<accession>A0ABX7WI13</accession>
<evidence type="ECO:0000313" key="2">
    <source>
        <dbReference type="Proteomes" id="UP000671845"/>
    </source>
</evidence>
<reference evidence="1 2" key="1">
    <citation type="journal article" date="2021" name="Front. Microbiol.">
        <title>Aerobic Denitrification and Heterotrophic Sulfur Oxidation in the Genus Halomonas Revealed by Six Novel Species Characterizations and Genome-Based Analysis.</title>
        <authorList>
            <person name="Wang L."/>
            <person name="Shao Z."/>
        </authorList>
    </citation>
    <scope>NUCLEOTIDE SEQUENCE [LARGE SCALE GENOMIC DNA]</scope>
    <source>
        <strain evidence="1 2">MCCC 1A13718</strain>
    </source>
</reference>
<proteinExistence type="predicted"/>
<organism evidence="1 2">
    <name type="scientific">Halomonas sulfidivorans</name>
    <dbReference type="NCBI Taxonomy" id="2733488"/>
    <lineage>
        <taxon>Bacteria</taxon>
        <taxon>Pseudomonadati</taxon>
        <taxon>Pseudomonadota</taxon>
        <taxon>Gammaproteobacteria</taxon>
        <taxon>Oceanospirillales</taxon>
        <taxon>Halomonadaceae</taxon>
        <taxon>Halomonas</taxon>
    </lineage>
</organism>
<dbReference type="EMBL" id="CP053383">
    <property type="protein sequence ID" value="QTP59550.1"/>
    <property type="molecule type" value="Genomic_DNA"/>
</dbReference>
<sequence>MAKKLELTKAKINKLAKLITEYPQQEAAALAGIPPRSYSRYKAQARDIFDAVMDEEVEESELTKKEKLLLEFFIVVDMGVPLHVGKYLKIMRDTAIGRKWAMDEDGNYILNDKGKRIPTDWVPAKEYAHMLTFATKEAREEREQESGTESGVIGIPTAQGQDLAALIKQQQAYTQSLAQAKRQENGDDD</sequence>
<evidence type="ECO:0000313" key="1">
    <source>
        <dbReference type="EMBL" id="QTP59550.1"/>
    </source>
</evidence>
<keyword evidence="2" id="KW-1185">Reference proteome</keyword>